<keyword evidence="2" id="KW-1185">Reference proteome</keyword>
<dbReference type="Proteomes" id="UP000236327">
    <property type="component" value="Unassembled WGS sequence"/>
</dbReference>
<dbReference type="AlphaFoldDB" id="A0A2K2G5U4"/>
<name>A0A2K2G5U4_9SPHN</name>
<dbReference type="PANTHER" id="PTHR43611:SF3">
    <property type="entry name" value="FLAVIN MONONUCLEOTIDE HYDROLASE 1, CHLOROPLATIC"/>
    <property type="match status" value="1"/>
</dbReference>
<comment type="caution">
    <text evidence="1">The sequence shown here is derived from an EMBL/GenBank/DDBJ whole genome shotgun (WGS) entry which is preliminary data.</text>
</comment>
<dbReference type="PANTHER" id="PTHR43611">
    <property type="entry name" value="ALPHA-D-GLUCOSE 1-PHOSPHATE PHOSPHATASE"/>
    <property type="match status" value="1"/>
</dbReference>
<dbReference type="Pfam" id="PF00702">
    <property type="entry name" value="Hydrolase"/>
    <property type="match status" value="1"/>
</dbReference>
<accession>A0A2K2G5U4</accession>
<dbReference type="Gene3D" id="3.40.50.1000">
    <property type="entry name" value="HAD superfamily/HAD-like"/>
    <property type="match status" value="1"/>
</dbReference>
<dbReference type="InterPro" id="IPR023214">
    <property type="entry name" value="HAD_sf"/>
</dbReference>
<proteinExistence type="predicted"/>
<dbReference type="GO" id="GO:0016787">
    <property type="term" value="F:hydrolase activity"/>
    <property type="evidence" value="ECO:0007669"/>
    <property type="project" value="UniProtKB-KW"/>
</dbReference>
<dbReference type="InterPro" id="IPR006439">
    <property type="entry name" value="HAD-SF_hydro_IA"/>
</dbReference>
<dbReference type="SFLD" id="SFLDG01129">
    <property type="entry name" value="C1.5:_HAD__Beta-PGM__Phosphata"/>
    <property type="match status" value="1"/>
</dbReference>
<dbReference type="SUPFAM" id="SSF56784">
    <property type="entry name" value="HAD-like"/>
    <property type="match status" value="1"/>
</dbReference>
<protein>
    <submittedName>
        <fullName evidence="1">Hydrolase</fullName>
    </submittedName>
</protein>
<dbReference type="NCBIfam" id="TIGR01549">
    <property type="entry name" value="HAD-SF-IA-v1"/>
    <property type="match status" value="1"/>
</dbReference>
<gene>
    <name evidence="1" type="ORF">A8V01_02280</name>
</gene>
<keyword evidence="1" id="KW-0378">Hydrolase</keyword>
<dbReference type="OrthoDB" id="9807742at2"/>
<dbReference type="InterPro" id="IPR036412">
    <property type="entry name" value="HAD-like_sf"/>
</dbReference>
<evidence type="ECO:0000313" key="1">
    <source>
        <dbReference type="EMBL" id="PNU06401.1"/>
    </source>
</evidence>
<organism evidence="1 2">
    <name type="scientific">Novosphingobium guangzhouense</name>
    <dbReference type="NCBI Taxonomy" id="1850347"/>
    <lineage>
        <taxon>Bacteria</taxon>
        <taxon>Pseudomonadati</taxon>
        <taxon>Pseudomonadota</taxon>
        <taxon>Alphaproteobacteria</taxon>
        <taxon>Sphingomonadales</taxon>
        <taxon>Sphingomonadaceae</taxon>
        <taxon>Novosphingobium</taxon>
    </lineage>
</organism>
<dbReference type="RefSeq" id="WP_103094338.1">
    <property type="nucleotide sequence ID" value="NZ_LYMM01000002.1"/>
</dbReference>
<reference evidence="1 2" key="1">
    <citation type="submission" date="2016-05" db="EMBL/GenBank/DDBJ databases">
        <title>Complete genome sequence of Novosphingobium guangzhouense SA925(T).</title>
        <authorList>
            <person name="Sha S."/>
        </authorList>
    </citation>
    <scope>NUCLEOTIDE SEQUENCE [LARGE SCALE GENOMIC DNA]</scope>
    <source>
        <strain evidence="1 2">SA925</strain>
    </source>
</reference>
<dbReference type="SFLD" id="SFLDS00003">
    <property type="entry name" value="Haloacid_Dehalogenase"/>
    <property type="match status" value="1"/>
</dbReference>
<evidence type="ECO:0000313" key="2">
    <source>
        <dbReference type="Proteomes" id="UP000236327"/>
    </source>
</evidence>
<sequence length="214" mass="23860">MSAVRKIDAPVDGPVKAVVFDVGKVLIEWDMRLLFGKLIAEPERLDWFMANVVTHDWHFEHDAGRDLAEMVAARKAEFPGHDHLLDAYATRFAETIPGNVPGSHEIVRDLSARGVPLFAITNFASTFWREYRATEPLFDLFGDIVVSGDEKLVKPDARIFDLAARRFGHDPQAMLFVDDNAANIAAARDLGWQAHHFDGAEALRVDLAGRGLLD</sequence>
<dbReference type="NCBIfam" id="TIGR01509">
    <property type="entry name" value="HAD-SF-IA-v3"/>
    <property type="match status" value="1"/>
</dbReference>
<dbReference type="EMBL" id="LYMM01000002">
    <property type="protein sequence ID" value="PNU06401.1"/>
    <property type="molecule type" value="Genomic_DNA"/>
</dbReference>